<name>A0A183EFH3_9BILA</name>
<organism evidence="3">
    <name type="scientific">Gongylonema pulchrum</name>
    <dbReference type="NCBI Taxonomy" id="637853"/>
    <lineage>
        <taxon>Eukaryota</taxon>
        <taxon>Metazoa</taxon>
        <taxon>Ecdysozoa</taxon>
        <taxon>Nematoda</taxon>
        <taxon>Chromadorea</taxon>
        <taxon>Rhabditida</taxon>
        <taxon>Spirurina</taxon>
        <taxon>Spiruromorpha</taxon>
        <taxon>Spiruroidea</taxon>
        <taxon>Gongylonematidae</taxon>
        <taxon>Gongylonema</taxon>
    </lineage>
</organism>
<sequence>MQYHLSTFGSLTKEFETGLVEFDIQLDGGELKPVTAHTVKEILPPLHAIRMDYSPDMNERDSAARNYVCALAHPDIRIGIDYLWDFLLPQQTHQLPNGFTIAEPTVGPLVCGRGDLRLTDRDRSGNSE</sequence>
<dbReference type="EMBL" id="UYRT01089013">
    <property type="protein sequence ID" value="VDN34410.1"/>
    <property type="molecule type" value="Genomic_DNA"/>
</dbReference>
<proteinExistence type="predicted"/>
<dbReference type="WBParaSite" id="GPUH_0001973901-mRNA-1">
    <property type="protein sequence ID" value="GPUH_0001973901-mRNA-1"/>
    <property type="gene ID" value="GPUH_0001973901"/>
</dbReference>
<protein>
    <submittedName>
        <fullName evidence="3">DUF1758 domain-containing protein</fullName>
    </submittedName>
</protein>
<gene>
    <name evidence="1" type="ORF">GPUH_LOCUS19714</name>
</gene>
<reference evidence="3" key="1">
    <citation type="submission" date="2016-06" db="UniProtKB">
        <authorList>
            <consortium name="WormBaseParasite"/>
        </authorList>
    </citation>
    <scope>IDENTIFICATION</scope>
</reference>
<dbReference type="Proteomes" id="UP000271098">
    <property type="component" value="Unassembled WGS sequence"/>
</dbReference>
<evidence type="ECO:0000313" key="3">
    <source>
        <dbReference type="WBParaSite" id="GPUH_0001973901-mRNA-1"/>
    </source>
</evidence>
<accession>A0A183EFH3</accession>
<evidence type="ECO:0000313" key="1">
    <source>
        <dbReference type="EMBL" id="VDN34410.1"/>
    </source>
</evidence>
<reference evidence="1 2" key="2">
    <citation type="submission" date="2018-11" db="EMBL/GenBank/DDBJ databases">
        <authorList>
            <consortium name="Pathogen Informatics"/>
        </authorList>
    </citation>
    <scope>NUCLEOTIDE SEQUENCE [LARGE SCALE GENOMIC DNA]</scope>
</reference>
<keyword evidence="2" id="KW-1185">Reference proteome</keyword>
<dbReference type="AlphaFoldDB" id="A0A183EFH3"/>
<evidence type="ECO:0000313" key="2">
    <source>
        <dbReference type="Proteomes" id="UP000271098"/>
    </source>
</evidence>